<keyword evidence="3" id="KW-0808">Transferase</keyword>
<dbReference type="Proteomes" id="UP000273326">
    <property type="component" value="Chromosome"/>
</dbReference>
<dbReference type="Gene3D" id="3.40.50.880">
    <property type="match status" value="1"/>
</dbReference>
<sequence>MSKKIAVLLTDLFEDSEYTSPAEELKKAGHELVTIEKEAGNVVKGKQGDAEVTIDKGIDDTKPEEYDALLIPGGFSPDKLRADDRFLEFVRHFDQEKKPIFTICHGPQLMINAKIVEGKKMTSVKQVGIDLINAGAKWEDSELVIDESGLITSRTPDDLPVFNKAIVEALEK</sequence>
<dbReference type="EMBL" id="CP034465">
    <property type="protein sequence ID" value="AZP03309.1"/>
    <property type="molecule type" value="Genomic_DNA"/>
</dbReference>
<dbReference type="NCBIfam" id="TIGR01382">
    <property type="entry name" value="PfpI"/>
    <property type="match status" value="1"/>
</dbReference>
<reference evidence="4" key="1">
    <citation type="submission" date="2018-12" db="EMBL/GenBank/DDBJ databases">
        <title>Complete genome sequencing of Jeotgalibaca sp. H21T32.</title>
        <authorList>
            <person name="Bae J.-W."/>
            <person name="Lee S.-Y."/>
        </authorList>
    </citation>
    <scope>NUCLEOTIDE SEQUENCE [LARGE SCALE GENOMIC DNA]</scope>
    <source>
        <strain evidence="4">H21T32</strain>
    </source>
</reference>
<dbReference type="KEGG" id="jeh:EJN90_00735"/>
<accession>A0A3Q9BIS6</accession>
<dbReference type="GO" id="GO:0016740">
    <property type="term" value="F:transferase activity"/>
    <property type="evidence" value="ECO:0007669"/>
    <property type="project" value="UniProtKB-KW"/>
</dbReference>
<dbReference type="RefSeq" id="WP_126108410.1">
    <property type="nucleotide sequence ID" value="NZ_CP034465.1"/>
</dbReference>
<dbReference type="PANTHER" id="PTHR42733:SF2">
    <property type="entry name" value="DJ-1_THIJ_PFPI FAMILY PROTEIN"/>
    <property type="match status" value="1"/>
</dbReference>
<evidence type="ECO:0000256" key="1">
    <source>
        <dbReference type="ARBA" id="ARBA00008542"/>
    </source>
</evidence>
<evidence type="ECO:0000313" key="3">
    <source>
        <dbReference type="EMBL" id="AZP03309.1"/>
    </source>
</evidence>
<dbReference type="CDD" id="cd03134">
    <property type="entry name" value="GATase1_PfpI_like"/>
    <property type="match status" value="1"/>
</dbReference>
<dbReference type="SUPFAM" id="SSF52317">
    <property type="entry name" value="Class I glutamine amidotransferase-like"/>
    <property type="match status" value="1"/>
</dbReference>
<comment type="similarity">
    <text evidence="1">Belongs to the peptidase C56 family.</text>
</comment>
<dbReference type="OrthoDB" id="9792284at2"/>
<gene>
    <name evidence="3" type="ORF">EJN90_00735</name>
</gene>
<dbReference type="Pfam" id="PF01965">
    <property type="entry name" value="DJ-1_PfpI"/>
    <property type="match status" value="1"/>
</dbReference>
<keyword evidence="4" id="KW-1185">Reference proteome</keyword>
<proteinExistence type="inferred from homology"/>
<protein>
    <submittedName>
        <fullName evidence="3">Type 1 glutamine amidotransferase</fullName>
    </submittedName>
</protein>
<dbReference type="InterPro" id="IPR029062">
    <property type="entry name" value="Class_I_gatase-like"/>
</dbReference>
<dbReference type="InterPro" id="IPR006286">
    <property type="entry name" value="C56_PfpI-like"/>
</dbReference>
<feature type="domain" description="DJ-1/PfpI" evidence="2">
    <location>
        <begin position="3"/>
        <end position="168"/>
    </location>
</feature>
<dbReference type="InterPro" id="IPR002818">
    <property type="entry name" value="DJ-1/PfpI"/>
</dbReference>
<dbReference type="AlphaFoldDB" id="A0A3Q9BIS6"/>
<keyword evidence="3" id="KW-0315">Glutamine amidotransferase</keyword>
<organism evidence="3 4">
    <name type="scientific">Jeotgalibaca ciconiae</name>
    <dbReference type="NCBI Taxonomy" id="2496265"/>
    <lineage>
        <taxon>Bacteria</taxon>
        <taxon>Bacillati</taxon>
        <taxon>Bacillota</taxon>
        <taxon>Bacilli</taxon>
        <taxon>Lactobacillales</taxon>
        <taxon>Carnobacteriaceae</taxon>
        <taxon>Jeotgalibaca</taxon>
    </lineage>
</organism>
<evidence type="ECO:0000259" key="2">
    <source>
        <dbReference type="Pfam" id="PF01965"/>
    </source>
</evidence>
<evidence type="ECO:0000313" key="4">
    <source>
        <dbReference type="Proteomes" id="UP000273326"/>
    </source>
</evidence>
<dbReference type="PANTHER" id="PTHR42733">
    <property type="entry name" value="DJ-1 PROTEIN"/>
    <property type="match status" value="1"/>
</dbReference>
<dbReference type="PROSITE" id="PS51276">
    <property type="entry name" value="PEPTIDASE_C56_PFPI"/>
    <property type="match status" value="1"/>
</dbReference>
<name>A0A3Q9BIS6_9LACT</name>